<dbReference type="Gene3D" id="3.40.50.150">
    <property type="entry name" value="Vaccinia Virus protein VP39"/>
    <property type="match status" value="1"/>
</dbReference>
<evidence type="ECO:0000313" key="4">
    <source>
        <dbReference type="EMBL" id="ODQ44917.1"/>
    </source>
</evidence>
<dbReference type="AlphaFoldDB" id="A0A1E3NFJ9"/>
<name>A0A1E3NFJ9_9ASCO</name>
<sequence>MSAFAAKSFQSHDYSLYRPSYSLDFFKYIFDFANLVKNSQDGKILSILDVGAGPGTCMVTIIPYLATLVEEKKLNVQKIRLVVTDVSSNMLSEAKKNLIDVIGKIGAQHANLFELLYFEAGGEGLTDLVGEASIDIVIAAECVHWLKSKDWLNCMQQILKPTTGVLAFWGYVDPVFTGVEKPGNHEKEIETANDFYESFVYEAEGKLGVYWQQPGRSKLRGLCKEANGLVYDDTRCWGDVITVYRDPLKGDVKVLDRLRGQDVDFEVDDEAFKLTKSFTLDQFLRYADTWSSSHKWNAEHDENNKVSSVFYKGLNETTKWELEDVIEVEFKTYYTLAKKL</sequence>
<evidence type="ECO:0000256" key="2">
    <source>
        <dbReference type="ARBA" id="ARBA00022679"/>
    </source>
</evidence>
<feature type="domain" description="Methyltransferase type 12" evidence="3">
    <location>
        <begin position="48"/>
        <end position="161"/>
    </location>
</feature>
<keyword evidence="1" id="KW-0489">Methyltransferase</keyword>
<accession>A0A1E3NFJ9</accession>
<organism evidence="4 5">
    <name type="scientific">Pichia membranifaciens NRRL Y-2026</name>
    <dbReference type="NCBI Taxonomy" id="763406"/>
    <lineage>
        <taxon>Eukaryota</taxon>
        <taxon>Fungi</taxon>
        <taxon>Dikarya</taxon>
        <taxon>Ascomycota</taxon>
        <taxon>Saccharomycotina</taxon>
        <taxon>Pichiomycetes</taxon>
        <taxon>Pichiales</taxon>
        <taxon>Pichiaceae</taxon>
        <taxon>Pichia</taxon>
    </lineage>
</organism>
<dbReference type="EMBL" id="KV454005">
    <property type="protein sequence ID" value="ODQ44917.1"/>
    <property type="molecule type" value="Genomic_DNA"/>
</dbReference>
<dbReference type="PANTHER" id="PTHR44942:SF4">
    <property type="entry name" value="METHYLTRANSFERASE TYPE 11 DOMAIN-CONTAINING PROTEIN"/>
    <property type="match status" value="1"/>
</dbReference>
<evidence type="ECO:0000256" key="1">
    <source>
        <dbReference type="ARBA" id="ARBA00022603"/>
    </source>
</evidence>
<dbReference type="SUPFAM" id="SSF53335">
    <property type="entry name" value="S-adenosyl-L-methionine-dependent methyltransferases"/>
    <property type="match status" value="1"/>
</dbReference>
<dbReference type="InterPro" id="IPR051052">
    <property type="entry name" value="Diverse_substrate_MTase"/>
</dbReference>
<dbReference type="STRING" id="763406.A0A1E3NFJ9"/>
<gene>
    <name evidence="4" type="ORF">PICMEDRAFT_17433</name>
</gene>
<dbReference type="OrthoDB" id="10027013at2759"/>
<keyword evidence="5" id="KW-1185">Reference proteome</keyword>
<dbReference type="Proteomes" id="UP000094455">
    <property type="component" value="Unassembled WGS sequence"/>
</dbReference>
<proteinExistence type="predicted"/>
<dbReference type="GO" id="GO:0032259">
    <property type="term" value="P:methylation"/>
    <property type="evidence" value="ECO:0007669"/>
    <property type="project" value="UniProtKB-KW"/>
</dbReference>
<evidence type="ECO:0000313" key="5">
    <source>
        <dbReference type="Proteomes" id="UP000094455"/>
    </source>
</evidence>
<dbReference type="PANTHER" id="PTHR44942">
    <property type="entry name" value="METHYLTRANSF_11 DOMAIN-CONTAINING PROTEIN"/>
    <property type="match status" value="1"/>
</dbReference>
<dbReference type="InterPro" id="IPR029063">
    <property type="entry name" value="SAM-dependent_MTases_sf"/>
</dbReference>
<dbReference type="Pfam" id="PF08242">
    <property type="entry name" value="Methyltransf_12"/>
    <property type="match status" value="1"/>
</dbReference>
<dbReference type="InterPro" id="IPR013217">
    <property type="entry name" value="Methyltransf_12"/>
</dbReference>
<evidence type="ECO:0000259" key="3">
    <source>
        <dbReference type="Pfam" id="PF08242"/>
    </source>
</evidence>
<dbReference type="RefSeq" id="XP_019016030.1">
    <property type="nucleotide sequence ID" value="XM_019161600.1"/>
</dbReference>
<protein>
    <recommendedName>
        <fullName evidence="3">Methyltransferase type 12 domain-containing protein</fullName>
    </recommendedName>
</protein>
<dbReference type="GO" id="GO:0008168">
    <property type="term" value="F:methyltransferase activity"/>
    <property type="evidence" value="ECO:0007669"/>
    <property type="project" value="UniProtKB-KW"/>
</dbReference>
<keyword evidence="2" id="KW-0808">Transferase</keyword>
<dbReference type="GeneID" id="30178287"/>
<reference evidence="4 5" key="1">
    <citation type="journal article" date="2016" name="Proc. Natl. Acad. Sci. U.S.A.">
        <title>Comparative genomics of biotechnologically important yeasts.</title>
        <authorList>
            <person name="Riley R."/>
            <person name="Haridas S."/>
            <person name="Wolfe K.H."/>
            <person name="Lopes M.R."/>
            <person name="Hittinger C.T."/>
            <person name="Goeker M."/>
            <person name="Salamov A.A."/>
            <person name="Wisecaver J.H."/>
            <person name="Long T.M."/>
            <person name="Calvey C.H."/>
            <person name="Aerts A.L."/>
            <person name="Barry K.W."/>
            <person name="Choi C."/>
            <person name="Clum A."/>
            <person name="Coughlan A.Y."/>
            <person name="Deshpande S."/>
            <person name="Douglass A.P."/>
            <person name="Hanson S.J."/>
            <person name="Klenk H.-P."/>
            <person name="LaButti K.M."/>
            <person name="Lapidus A."/>
            <person name="Lindquist E.A."/>
            <person name="Lipzen A.M."/>
            <person name="Meier-Kolthoff J.P."/>
            <person name="Ohm R.A."/>
            <person name="Otillar R.P."/>
            <person name="Pangilinan J.L."/>
            <person name="Peng Y."/>
            <person name="Rokas A."/>
            <person name="Rosa C.A."/>
            <person name="Scheuner C."/>
            <person name="Sibirny A.A."/>
            <person name="Slot J.C."/>
            <person name="Stielow J.B."/>
            <person name="Sun H."/>
            <person name="Kurtzman C.P."/>
            <person name="Blackwell M."/>
            <person name="Grigoriev I.V."/>
            <person name="Jeffries T.W."/>
        </authorList>
    </citation>
    <scope>NUCLEOTIDE SEQUENCE [LARGE SCALE GENOMIC DNA]</scope>
    <source>
        <strain evidence="4 5">NRRL Y-2026</strain>
    </source>
</reference>
<dbReference type="CDD" id="cd02440">
    <property type="entry name" value="AdoMet_MTases"/>
    <property type="match status" value="1"/>
</dbReference>